<feature type="region of interest" description="Disordered" evidence="5">
    <location>
        <begin position="338"/>
        <end position="516"/>
    </location>
</feature>
<organism evidence="7 8">
    <name type="scientific">Aduncisulcus paluster</name>
    <dbReference type="NCBI Taxonomy" id="2918883"/>
    <lineage>
        <taxon>Eukaryota</taxon>
        <taxon>Metamonada</taxon>
        <taxon>Carpediemonas-like organisms</taxon>
        <taxon>Aduncisulcus</taxon>
    </lineage>
</organism>
<accession>A0ABQ5KY56</accession>
<keyword evidence="4" id="KW-0067">ATP-binding</keyword>
<dbReference type="InterPro" id="IPR000719">
    <property type="entry name" value="Prot_kinase_dom"/>
</dbReference>
<dbReference type="Proteomes" id="UP001057375">
    <property type="component" value="Unassembled WGS sequence"/>
</dbReference>
<protein>
    <recommendedName>
        <fullName evidence="6">Protein kinase domain-containing protein</fullName>
    </recommendedName>
</protein>
<feature type="compositionally biased region" description="Basic and acidic residues" evidence="5">
    <location>
        <begin position="398"/>
        <end position="407"/>
    </location>
</feature>
<comment type="caution">
    <text evidence="7">The sequence shown here is derived from an EMBL/GenBank/DDBJ whole genome shotgun (WGS) entry which is preliminary data.</text>
</comment>
<feature type="compositionally biased region" description="Basic and acidic residues" evidence="5">
    <location>
        <begin position="436"/>
        <end position="445"/>
    </location>
</feature>
<feature type="compositionally biased region" description="Basic and acidic residues" evidence="5">
    <location>
        <begin position="452"/>
        <end position="463"/>
    </location>
</feature>
<evidence type="ECO:0000256" key="4">
    <source>
        <dbReference type="ARBA" id="ARBA00022840"/>
    </source>
</evidence>
<proteinExistence type="predicted"/>
<feature type="compositionally biased region" description="Polar residues" evidence="5">
    <location>
        <begin position="477"/>
        <end position="497"/>
    </location>
</feature>
<evidence type="ECO:0000256" key="3">
    <source>
        <dbReference type="ARBA" id="ARBA00022777"/>
    </source>
</evidence>
<evidence type="ECO:0000256" key="1">
    <source>
        <dbReference type="ARBA" id="ARBA00022679"/>
    </source>
</evidence>
<gene>
    <name evidence="7" type="ORF">ADUPG1_010167</name>
</gene>
<keyword evidence="3" id="KW-0418">Kinase</keyword>
<dbReference type="PANTHER" id="PTHR24348">
    <property type="entry name" value="SERINE/THREONINE-PROTEIN KINASE UNC-51-RELATED"/>
    <property type="match status" value="1"/>
</dbReference>
<keyword evidence="2" id="KW-0547">Nucleotide-binding</keyword>
<feature type="domain" description="Protein kinase" evidence="6">
    <location>
        <begin position="1"/>
        <end position="301"/>
    </location>
</feature>
<evidence type="ECO:0000313" key="7">
    <source>
        <dbReference type="EMBL" id="GKT37370.1"/>
    </source>
</evidence>
<keyword evidence="1" id="KW-0808">Transferase</keyword>
<feature type="non-terminal residue" evidence="7">
    <location>
        <position position="1"/>
    </location>
</feature>
<feature type="compositionally biased region" description="Basic and acidic residues" evidence="5">
    <location>
        <begin position="498"/>
        <end position="516"/>
    </location>
</feature>
<dbReference type="PROSITE" id="PS50011">
    <property type="entry name" value="PROTEIN_KINASE_DOM"/>
    <property type="match status" value="1"/>
</dbReference>
<reference evidence="7" key="1">
    <citation type="submission" date="2022-03" db="EMBL/GenBank/DDBJ databases">
        <title>Draft genome sequence of Aduncisulcus paluster, a free-living microaerophilic Fornicata.</title>
        <authorList>
            <person name="Yuyama I."/>
            <person name="Kume K."/>
            <person name="Tamura T."/>
            <person name="Inagaki Y."/>
            <person name="Hashimoto T."/>
        </authorList>
    </citation>
    <scope>NUCLEOTIDE SEQUENCE</scope>
    <source>
        <strain evidence="7">NY0171</strain>
    </source>
</reference>
<evidence type="ECO:0000256" key="5">
    <source>
        <dbReference type="SAM" id="MobiDB-lite"/>
    </source>
</evidence>
<feature type="compositionally biased region" description="Basic and acidic residues" evidence="5">
    <location>
        <begin position="414"/>
        <end position="424"/>
    </location>
</feature>
<dbReference type="SUPFAM" id="SSF56112">
    <property type="entry name" value="Protein kinase-like (PK-like)"/>
    <property type="match status" value="1"/>
</dbReference>
<dbReference type="Pfam" id="PF00069">
    <property type="entry name" value="Pkinase"/>
    <property type="match status" value="1"/>
</dbReference>
<evidence type="ECO:0000259" key="6">
    <source>
        <dbReference type="PROSITE" id="PS50011"/>
    </source>
</evidence>
<dbReference type="PANTHER" id="PTHR24348:SF22">
    <property type="entry name" value="NON-SPECIFIC SERINE_THREONINE PROTEIN KINASE"/>
    <property type="match status" value="1"/>
</dbReference>
<feature type="compositionally biased region" description="Low complexity" evidence="5">
    <location>
        <begin position="151"/>
        <end position="161"/>
    </location>
</feature>
<feature type="compositionally biased region" description="Basic and acidic residues" evidence="5">
    <location>
        <begin position="340"/>
        <end position="352"/>
    </location>
</feature>
<dbReference type="InterPro" id="IPR045269">
    <property type="entry name" value="Atg1-like"/>
</dbReference>
<dbReference type="InterPro" id="IPR011009">
    <property type="entry name" value="Kinase-like_dom_sf"/>
</dbReference>
<dbReference type="PROSITE" id="PS00108">
    <property type="entry name" value="PROTEIN_KINASE_ST"/>
    <property type="match status" value="1"/>
</dbReference>
<feature type="compositionally biased region" description="Low complexity" evidence="5">
    <location>
        <begin position="381"/>
        <end position="392"/>
    </location>
</feature>
<name>A0ABQ5KY56_9EUKA</name>
<dbReference type="EMBL" id="BQXS01011466">
    <property type="protein sequence ID" value="GKT37370.1"/>
    <property type="molecule type" value="Genomic_DNA"/>
</dbReference>
<feature type="region of interest" description="Disordered" evidence="5">
    <location>
        <begin position="151"/>
        <end position="172"/>
    </location>
</feature>
<keyword evidence="8" id="KW-1185">Reference proteome</keyword>
<dbReference type="InterPro" id="IPR008271">
    <property type="entry name" value="Ser/Thr_kinase_AS"/>
</dbReference>
<sequence length="516" mass="57621">RIPRPLYILDLLDADMKGEYGFIMEYCAGGSVSAFARSWCDDGKYVSDIGDADDSEDSDSSCISDSDSKYNIGTTHFDPMTLNPVKVCSLCVGMIECLDDVFRAKKDLVHRDVKPDNFLVRVDPKDGECTVVLSDLGMVQVLDSITSSVTSKSYIPSSSSTKQEKQLSQPKPSACGTIVYNSYETLCEGKQTQRSDGYSLGMSILALFQCADPFISLPVFRGVVNSYDIMHTMLSLMEKNRVPRLCSSDLFKTLRTIEDGKYKSVHACLNEIFTGLTKLNEDERMSVHEARKKVQSIKDLLPQIGEGAEFKCPSIEDIVKRQLEKYKGYAGCIEEVKEDETEKQKQDSESSPRHATPTLTTTSPSEMEKKTGDGNQPLPVSSSYTIGTSSGSKTRISPKIEEKKKLEEEEEEREHDTQIEDKDTGTSSGSKTRISPKIEEKKKLEEEEEEREHDTQIEDKDTGVDGSGYHIFPSGISKDTFSLSAMSSIHSTQFQSSELDKEHDKEHDKQHDTPHE</sequence>
<evidence type="ECO:0000313" key="8">
    <source>
        <dbReference type="Proteomes" id="UP001057375"/>
    </source>
</evidence>
<dbReference type="Gene3D" id="1.10.510.10">
    <property type="entry name" value="Transferase(Phosphotransferase) domain 1"/>
    <property type="match status" value="1"/>
</dbReference>
<evidence type="ECO:0000256" key="2">
    <source>
        <dbReference type="ARBA" id="ARBA00022741"/>
    </source>
</evidence>